<dbReference type="KEGG" id="lae:LBAT_1186"/>
<dbReference type="InterPro" id="IPR010982">
    <property type="entry name" value="Lambda_DNA-bd_dom_sf"/>
</dbReference>
<evidence type="ECO:0000313" key="6">
    <source>
        <dbReference type="Proteomes" id="UP000325393"/>
    </source>
</evidence>
<keyword evidence="2" id="KW-0472">Membrane</keyword>
<evidence type="ECO:0000256" key="2">
    <source>
        <dbReference type="SAM" id="Phobius"/>
    </source>
</evidence>
<keyword evidence="2" id="KW-0812">Transmembrane</keyword>
<name>A0A0D6A558_9LACO</name>
<proteinExistence type="predicted"/>
<dbReference type="InterPro" id="IPR001387">
    <property type="entry name" value="Cro/C1-type_HTH"/>
</dbReference>
<dbReference type="RefSeq" id="WP_056970209.1">
    <property type="nucleotide sequence ID" value="NZ_AP014808.1"/>
</dbReference>
<keyword evidence="5" id="KW-1185">Reference proteome</keyword>
<feature type="compositionally biased region" description="Low complexity" evidence="1">
    <location>
        <begin position="275"/>
        <end position="308"/>
    </location>
</feature>
<organism evidence="3 5">
    <name type="scientific">Lactobacillus acetotolerans</name>
    <dbReference type="NCBI Taxonomy" id="1600"/>
    <lineage>
        <taxon>Bacteria</taxon>
        <taxon>Bacillati</taxon>
        <taxon>Bacillota</taxon>
        <taxon>Bacilli</taxon>
        <taxon>Lactobacillales</taxon>
        <taxon>Lactobacillaceae</taxon>
        <taxon>Lactobacillus</taxon>
    </lineage>
</organism>
<feature type="compositionally biased region" description="Low complexity" evidence="1">
    <location>
        <begin position="318"/>
        <end position="352"/>
    </location>
</feature>
<dbReference type="Proteomes" id="UP000035709">
    <property type="component" value="Chromosome"/>
</dbReference>
<accession>A0A0D6A558</accession>
<dbReference type="OrthoDB" id="9797543at2"/>
<sequence length="352" mass="38777">MADIGDKLRSAREAKGLSIADVEKATKIQSRYLTAIEKNDFDKLPGDFYVRAFIRQYAQVVGLDGKKLLSEYHKEIPKAEPDDYVEDSVDNKSEKVRKTTNNKKNLWKNYLPRIAIGLGVIIVILIVYALYAHLSSNHQNDNANSSVSVSSQMSSSSSKKPAKSLVKIVPLGNNQYRVTGLKNNRRLVVRAGNQNVTSTVSVNGKVQWSQNLLANQKHTMNIPKNAQSVAITFGNDTGTSVSVAGKKVPYKGRNGRQTLTLFIGKHKNKGKIKSQTTNQTNTNNNNTTTNNNNRNTVNNNQGRQTGTNKQPQSKARPQQSTQSTQQQSSQSKTQTQPSTSSTNNNNANSNGK</sequence>
<dbReference type="PANTHER" id="PTHR34475:SF1">
    <property type="entry name" value="CYTOSKELETON PROTEIN RODZ"/>
    <property type="match status" value="1"/>
</dbReference>
<gene>
    <name evidence="4" type="ORF">LA749_05965</name>
    <name evidence="3" type="ORF">LBAT_1186</name>
</gene>
<dbReference type="PATRIC" id="fig|1600.4.peg.1211"/>
<reference evidence="3 5" key="1">
    <citation type="submission" date="2015-03" db="EMBL/GenBank/DDBJ databases">
        <title>Complete genome sequence of Lactobacillus acetotolerans NBRC 13120.</title>
        <authorList>
            <person name="Toh H."/>
            <person name="Morita H."/>
            <person name="Fujita N."/>
        </authorList>
    </citation>
    <scope>NUCLEOTIDE SEQUENCE [LARGE SCALE GENOMIC DNA]</scope>
    <source>
        <strain evidence="3 5">NBRC 13120</strain>
    </source>
</reference>
<reference evidence="4 6" key="2">
    <citation type="submission" date="2019-09" db="EMBL/GenBank/DDBJ databases">
        <title>Genome sequencing of Lactobacillus acetotolerans.</title>
        <authorList>
            <person name="Kim K."/>
        </authorList>
    </citation>
    <scope>NUCLEOTIDE SEQUENCE [LARGE SCALE GENOMIC DNA]</scope>
    <source>
        <strain evidence="4 6">LA749</strain>
    </source>
</reference>
<dbReference type="InterPro" id="IPR050400">
    <property type="entry name" value="Bact_Cytoskel_RodZ"/>
</dbReference>
<evidence type="ECO:0000313" key="4">
    <source>
        <dbReference type="EMBL" id="QFG51562.1"/>
    </source>
</evidence>
<dbReference type="GO" id="GO:0003677">
    <property type="term" value="F:DNA binding"/>
    <property type="evidence" value="ECO:0007669"/>
    <property type="project" value="InterPro"/>
</dbReference>
<protein>
    <submittedName>
        <fullName evidence="4">Helix-turn-helix domain-containing protein</fullName>
    </submittedName>
    <submittedName>
        <fullName evidence="3">Transcriptional regulator</fullName>
    </submittedName>
</protein>
<feature type="transmembrane region" description="Helical" evidence="2">
    <location>
        <begin position="110"/>
        <end position="131"/>
    </location>
</feature>
<dbReference type="SUPFAM" id="SSF47413">
    <property type="entry name" value="lambda repressor-like DNA-binding domains"/>
    <property type="match status" value="1"/>
</dbReference>
<dbReference type="Pfam" id="PF13413">
    <property type="entry name" value="HTH_25"/>
    <property type="match status" value="1"/>
</dbReference>
<dbReference type="CDD" id="cd00093">
    <property type="entry name" value="HTH_XRE"/>
    <property type="match status" value="1"/>
</dbReference>
<feature type="region of interest" description="Disordered" evidence="1">
    <location>
        <begin position="263"/>
        <end position="352"/>
    </location>
</feature>
<evidence type="ECO:0000256" key="1">
    <source>
        <dbReference type="SAM" id="MobiDB-lite"/>
    </source>
</evidence>
<dbReference type="EMBL" id="CP044496">
    <property type="protein sequence ID" value="QFG51562.1"/>
    <property type="molecule type" value="Genomic_DNA"/>
</dbReference>
<evidence type="ECO:0000313" key="3">
    <source>
        <dbReference type="EMBL" id="BAQ57575.1"/>
    </source>
</evidence>
<keyword evidence="2" id="KW-1133">Transmembrane helix</keyword>
<dbReference type="STRING" id="1600.LBAT_1186"/>
<dbReference type="Proteomes" id="UP000325393">
    <property type="component" value="Chromosome"/>
</dbReference>
<dbReference type="Gene3D" id="1.10.260.40">
    <property type="entry name" value="lambda repressor-like DNA-binding domains"/>
    <property type="match status" value="1"/>
</dbReference>
<dbReference type="EMBL" id="AP014808">
    <property type="protein sequence ID" value="BAQ57575.1"/>
    <property type="molecule type" value="Genomic_DNA"/>
</dbReference>
<evidence type="ECO:0000313" key="5">
    <source>
        <dbReference type="Proteomes" id="UP000035709"/>
    </source>
</evidence>
<dbReference type="PANTHER" id="PTHR34475">
    <property type="match status" value="1"/>
</dbReference>
<dbReference type="AlphaFoldDB" id="A0A0D6A558"/>
<dbReference type="GeneID" id="78212530"/>